<dbReference type="GO" id="GO:0022877">
    <property type="term" value="F:protein-N(PI)-phosphohistidine-fructose phosphotransferase system transporter activity"/>
    <property type="evidence" value="ECO:0007669"/>
    <property type="project" value="InterPro"/>
</dbReference>
<evidence type="ECO:0000256" key="2">
    <source>
        <dbReference type="ARBA" id="ARBA00004496"/>
    </source>
</evidence>
<dbReference type="InterPro" id="IPR013014">
    <property type="entry name" value="PTS_EIIC_2"/>
</dbReference>
<dbReference type="CDD" id="cd00211">
    <property type="entry name" value="PTS_IIA_fru"/>
    <property type="match status" value="1"/>
</dbReference>
<evidence type="ECO:0000256" key="7">
    <source>
        <dbReference type="ARBA" id="ARBA00022679"/>
    </source>
</evidence>
<protein>
    <submittedName>
        <fullName evidence="16">PTS system D-fructose-specific IIA component (F1P-forming), Frc family /PTS system D-fructose-specific IIB component (F1P-forming), Frc family /PTS system D-fructose-specific IIC component (F1P-for...</fullName>
    </submittedName>
</protein>
<dbReference type="GO" id="GO:0005886">
    <property type="term" value="C:plasma membrane"/>
    <property type="evidence" value="ECO:0007669"/>
    <property type="project" value="UniProtKB-SubCell"/>
</dbReference>
<feature type="transmembrane region" description="Helical" evidence="12">
    <location>
        <begin position="340"/>
        <end position="362"/>
    </location>
</feature>
<dbReference type="SUPFAM" id="SSF55804">
    <property type="entry name" value="Phoshotransferase/anion transport protein"/>
    <property type="match status" value="1"/>
</dbReference>
<dbReference type="Gene3D" id="3.40.50.2300">
    <property type="match status" value="1"/>
</dbReference>
<evidence type="ECO:0000313" key="16">
    <source>
        <dbReference type="EMBL" id="SET54656.1"/>
    </source>
</evidence>
<keyword evidence="4" id="KW-1003">Cell membrane</keyword>
<feature type="domain" description="PTS EIIC type-2" evidence="15">
    <location>
        <begin position="290"/>
        <end position="623"/>
    </location>
</feature>
<dbReference type="Pfam" id="PF02378">
    <property type="entry name" value="PTS_EIIC"/>
    <property type="match status" value="1"/>
</dbReference>
<dbReference type="GO" id="GO:0009401">
    <property type="term" value="P:phosphoenolpyruvate-dependent sugar phosphotransferase system"/>
    <property type="evidence" value="ECO:0007669"/>
    <property type="project" value="UniProtKB-KW"/>
</dbReference>
<gene>
    <name evidence="16" type="ORF">SAMN05216389_11472</name>
</gene>
<evidence type="ECO:0000259" key="13">
    <source>
        <dbReference type="PROSITE" id="PS51094"/>
    </source>
</evidence>
<dbReference type="FunFam" id="3.40.930.10:FF:000009">
    <property type="entry name" value="PTS system, fructose specific IIABC component"/>
    <property type="match status" value="1"/>
</dbReference>
<keyword evidence="7" id="KW-0808">Transferase</keyword>
<dbReference type="Pfam" id="PF02302">
    <property type="entry name" value="PTS_IIB"/>
    <property type="match status" value="1"/>
</dbReference>
<evidence type="ECO:0000256" key="10">
    <source>
        <dbReference type="ARBA" id="ARBA00022989"/>
    </source>
</evidence>
<dbReference type="NCBIfam" id="TIGR00848">
    <property type="entry name" value="fruA"/>
    <property type="match status" value="1"/>
</dbReference>
<organism evidence="16 17">
    <name type="scientific">Oceanobacillus limi</name>
    <dbReference type="NCBI Taxonomy" id="930131"/>
    <lineage>
        <taxon>Bacteria</taxon>
        <taxon>Bacillati</taxon>
        <taxon>Bacillota</taxon>
        <taxon>Bacilli</taxon>
        <taxon>Bacillales</taxon>
        <taxon>Bacillaceae</taxon>
        <taxon>Oceanobacillus</taxon>
    </lineage>
</organism>
<dbReference type="EMBL" id="FOHE01000014">
    <property type="protein sequence ID" value="SET54656.1"/>
    <property type="molecule type" value="Genomic_DNA"/>
</dbReference>
<dbReference type="InterPro" id="IPR006327">
    <property type="entry name" value="PTS_IIC_fruc"/>
</dbReference>
<evidence type="ECO:0000256" key="9">
    <source>
        <dbReference type="ARBA" id="ARBA00022692"/>
    </source>
</evidence>
<dbReference type="Proteomes" id="UP000198618">
    <property type="component" value="Unassembled WGS sequence"/>
</dbReference>
<dbReference type="NCBIfam" id="TIGR01427">
    <property type="entry name" value="PTS_IIC_fructo"/>
    <property type="match status" value="1"/>
</dbReference>
<dbReference type="PROSITE" id="PS00372">
    <property type="entry name" value="PTS_EIIA_TYPE_2_HIS"/>
    <property type="match status" value="1"/>
</dbReference>
<dbReference type="GO" id="GO:0005737">
    <property type="term" value="C:cytoplasm"/>
    <property type="evidence" value="ECO:0007669"/>
    <property type="project" value="UniProtKB-SubCell"/>
</dbReference>
<dbReference type="Gene3D" id="3.40.930.10">
    <property type="entry name" value="Mannitol-specific EII, Chain A"/>
    <property type="match status" value="1"/>
</dbReference>
<feature type="transmembrane region" description="Helical" evidence="12">
    <location>
        <begin position="598"/>
        <end position="618"/>
    </location>
</feature>
<dbReference type="InterPro" id="IPR002178">
    <property type="entry name" value="PTS_EIIA_type-2_dom"/>
</dbReference>
<evidence type="ECO:0000256" key="3">
    <source>
        <dbReference type="ARBA" id="ARBA00022448"/>
    </source>
</evidence>
<dbReference type="InterPro" id="IPR013011">
    <property type="entry name" value="PTS_EIIB_2"/>
</dbReference>
<dbReference type="PROSITE" id="PS51099">
    <property type="entry name" value="PTS_EIIB_TYPE_2"/>
    <property type="match status" value="1"/>
</dbReference>
<feature type="transmembrane region" description="Helical" evidence="12">
    <location>
        <begin position="558"/>
        <end position="578"/>
    </location>
</feature>
<feature type="transmembrane region" description="Helical" evidence="12">
    <location>
        <begin position="419"/>
        <end position="437"/>
    </location>
</feature>
<reference evidence="16 17" key="1">
    <citation type="submission" date="2016-10" db="EMBL/GenBank/DDBJ databases">
        <authorList>
            <person name="de Groot N.N."/>
        </authorList>
    </citation>
    <scope>NUCLEOTIDE SEQUENCE [LARGE SCALE GENOMIC DNA]</scope>
    <source>
        <strain evidence="16 17">IBRC-M 10780</strain>
    </source>
</reference>
<proteinExistence type="predicted"/>
<keyword evidence="3" id="KW-0813">Transport</keyword>
<dbReference type="InterPro" id="IPR004715">
    <property type="entry name" value="PTS_IIA_fruc"/>
</dbReference>
<evidence type="ECO:0000256" key="11">
    <source>
        <dbReference type="ARBA" id="ARBA00023136"/>
    </source>
</evidence>
<feature type="transmembrane region" description="Helical" evidence="12">
    <location>
        <begin position="449"/>
        <end position="473"/>
    </location>
</feature>
<dbReference type="InterPro" id="IPR003353">
    <property type="entry name" value="PTS_IIB_fruc"/>
</dbReference>
<accession>A0A1I0F8Z4</accession>
<dbReference type="Pfam" id="PF00359">
    <property type="entry name" value="PTS_EIIA_2"/>
    <property type="match status" value="1"/>
</dbReference>
<feature type="transmembrane region" description="Helical" evidence="12">
    <location>
        <begin position="301"/>
        <end position="320"/>
    </location>
</feature>
<name>A0A1I0F8Z4_9BACI</name>
<evidence type="ECO:0000259" key="15">
    <source>
        <dbReference type="PROSITE" id="PS51104"/>
    </source>
</evidence>
<feature type="domain" description="PTS EIIA type-2" evidence="13">
    <location>
        <begin position="5"/>
        <end position="149"/>
    </location>
</feature>
<comment type="subcellular location">
    <subcellularLocation>
        <location evidence="1">Cell inner membrane</location>
        <topology evidence="1">Multi-pass membrane protein</topology>
    </subcellularLocation>
    <subcellularLocation>
        <location evidence="2">Cytoplasm</location>
    </subcellularLocation>
</comment>
<keyword evidence="5" id="KW-0597">Phosphoprotein</keyword>
<dbReference type="NCBIfam" id="TIGR00829">
    <property type="entry name" value="FRU"/>
    <property type="match status" value="1"/>
</dbReference>
<dbReference type="InterPro" id="IPR003501">
    <property type="entry name" value="PTS_EIIB_2/3"/>
</dbReference>
<evidence type="ECO:0000256" key="5">
    <source>
        <dbReference type="ARBA" id="ARBA00022553"/>
    </source>
</evidence>
<evidence type="ECO:0000259" key="14">
    <source>
        <dbReference type="PROSITE" id="PS51099"/>
    </source>
</evidence>
<keyword evidence="10 12" id="KW-1133">Transmembrane helix</keyword>
<evidence type="ECO:0000256" key="1">
    <source>
        <dbReference type="ARBA" id="ARBA00004429"/>
    </source>
</evidence>
<dbReference type="InterPro" id="IPR036095">
    <property type="entry name" value="PTS_EIIB-like_sf"/>
</dbReference>
<evidence type="ECO:0000313" key="17">
    <source>
        <dbReference type="Proteomes" id="UP000198618"/>
    </source>
</evidence>
<dbReference type="FunFam" id="3.40.50.2300:FF:000014">
    <property type="entry name" value="PTS system fructose-like transporter subunit IIB"/>
    <property type="match status" value="1"/>
</dbReference>
<dbReference type="AlphaFoldDB" id="A0A1I0F8Z4"/>
<dbReference type="InterPro" id="IPR003352">
    <property type="entry name" value="PTS_EIIC"/>
</dbReference>
<evidence type="ECO:0000256" key="12">
    <source>
        <dbReference type="SAM" id="Phobius"/>
    </source>
</evidence>
<keyword evidence="6" id="KW-0762">Sugar transport</keyword>
<dbReference type="OrthoDB" id="9782569at2"/>
<dbReference type="SUPFAM" id="SSF52794">
    <property type="entry name" value="PTS system IIB component-like"/>
    <property type="match status" value="1"/>
</dbReference>
<keyword evidence="11 12" id="KW-0472">Membrane</keyword>
<dbReference type="InterPro" id="IPR016152">
    <property type="entry name" value="PTrfase/Anion_transptr"/>
</dbReference>
<dbReference type="GO" id="GO:0090563">
    <property type="term" value="F:protein-phosphocysteine-sugar phosphotransferase activity"/>
    <property type="evidence" value="ECO:0007669"/>
    <property type="project" value="TreeGrafter"/>
</dbReference>
<dbReference type="GO" id="GO:0005351">
    <property type="term" value="F:carbohydrate:proton symporter activity"/>
    <property type="evidence" value="ECO:0007669"/>
    <property type="project" value="InterPro"/>
</dbReference>
<evidence type="ECO:0000256" key="4">
    <source>
        <dbReference type="ARBA" id="ARBA00022475"/>
    </source>
</evidence>
<keyword evidence="17" id="KW-1185">Reference proteome</keyword>
<dbReference type="CDD" id="cd05569">
    <property type="entry name" value="PTS_IIB_fructose"/>
    <property type="match status" value="1"/>
</dbReference>
<evidence type="ECO:0000256" key="6">
    <source>
        <dbReference type="ARBA" id="ARBA00022597"/>
    </source>
</evidence>
<dbReference type="PANTHER" id="PTHR30505">
    <property type="entry name" value="FRUCTOSE-LIKE PERMEASE"/>
    <property type="match status" value="1"/>
</dbReference>
<feature type="transmembrane region" description="Helical" evidence="12">
    <location>
        <begin position="500"/>
        <end position="521"/>
    </location>
</feature>
<dbReference type="InterPro" id="IPR050864">
    <property type="entry name" value="Bacterial_PTS_Sugar_Transport"/>
</dbReference>
<sequence>MKITELLKQDTIIVDLQATTKAEAIDELVEKLDSAGRLADKEKYKQAIWAREEQGTTGIGEGVAIPHAKTSAVKTPAIAFGKSTAGLDYEALDQQPSHLFFMIAASEGANNDHLDSLARLSSMLMDVSFRQQLIEATSEQEILSLIDQKEKEKLEDEEETTQEVKSKKILAVTACPTGIAHTYMAADALKAKAKELGVDIKVETRGSGGAKNVLTDKEIEEADGIIVAADTKVDMERFNGKPVVQTAVADGIRKPEELINKVVSGTASRYQGGEKSSESTSEGGKGQNAFYKHLMNGVSNMLPFVVGGGILIAIGFLFGIESHIPGNEDYNRFAEALNTIGGGNAFGLMIPVLAGFIAMSIADRPGLAPGMVGGFMAAQGDSGFIGGIIAGFLAGYLVVGIKEVLKGLPQSLEGIKTVLLYPLLSIFITGMIMFFIVERPVGAFNTMLSDWLAGMGTGNAVLLGLILGGMMAIDMGGPINKAAYTFGIAMIADGILGPHAAIMAGGMVPPLGIALATILFAKKFTKQEKDAGKTNFIMGASFITEGAIPFAASDPGRVIPSVVAGSAVAGALSMLFGIGLPAPHGGVFVLPIIEGNPFMYLLAIAIGAVITAIMLGILKKEVK</sequence>
<dbReference type="STRING" id="930131.SAMN05216389_11472"/>
<feature type="transmembrane region" description="Helical" evidence="12">
    <location>
        <begin position="383"/>
        <end position="399"/>
    </location>
</feature>
<dbReference type="PROSITE" id="PS51094">
    <property type="entry name" value="PTS_EIIA_TYPE_2"/>
    <property type="match status" value="1"/>
</dbReference>
<keyword evidence="8" id="KW-0598">Phosphotransferase system</keyword>
<dbReference type="PANTHER" id="PTHR30505:SF28">
    <property type="entry name" value="PTS SYSTEM 2-O-ALPHA-MANNOSYL-D-GLYCERATE-SPECIFIC EIIABC COMPONENT"/>
    <property type="match status" value="1"/>
</dbReference>
<dbReference type="RefSeq" id="WP_090871088.1">
    <property type="nucleotide sequence ID" value="NZ_FOHE01000014.1"/>
</dbReference>
<dbReference type="PROSITE" id="PS51104">
    <property type="entry name" value="PTS_EIIC_TYPE_2"/>
    <property type="match status" value="1"/>
</dbReference>
<feature type="domain" description="PTS EIIB type-2" evidence="14">
    <location>
        <begin position="167"/>
        <end position="264"/>
    </location>
</feature>
<keyword evidence="9 12" id="KW-0812">Transmembrane</keyword>
<evidence type="ECO:0000256" key="8">
    <source>
        <dbReference type="ARBA" id="ARBA00022683"/>
    </source>
</evidence>